<evidence type="ECO:0000256" key="3">
    <source>
        <dbReference type="PROSITE-ProRule" id="PRU00182"/>
    </source>
</evidence>
<reference evidence="6 7" key="1">
    <citation type="submission" date="2020-03" db="EMBL/GenBank/DDBJ databases">
        <title>Complete genome sequence of Shewanella sp.</title>
        <authorList>
            <person name="Kim Y.-S."/>
            <person name="Kim S.-J."/>
            <person name="Jung H.-K."/>
            <person name="Kim K.-H."/>
        </authorList>
    </citation>
    <scope>NUCLEOTIDE SEQUENCE [LARGE SCALE GENOMIC DNA]</scope>
    <source>
        <strain evidence="6 7">PN3F2</strain>
    </source>
</reference>
<dbReference type="PANTHER" id="PTHR47683:SF2">
    <property type="entry name" value="RNA-BINDING S4 DOMAIN-CONTAINING PROTEIN"/>
    <property type="match status" value="1"/>
</dbReference>
<dbReference type="InterPro" id="IPR000748">
    <property type="entry name" value="PsdUridine_synth_RsuA/RluB/E/F"/>
</dbReference>
<protein>
    <recommendedName>
        <fullName evidence="4">Pseudouridine synthase</fullName>
        <ecNumber evidence="4">5.4.99.-</ecNumber>
    </recommendedName>
</protein>
<comment type="similarity">
    <text evidence="1 4">Belongs to the pseudouridine synthase RsuA family.</text>
</comment>
<evidence type="ECO:0000256" key="4">
    <source>
        <dbReference type="RuleBase" id="RU003887"/>
    </source>
</evidence>
<dbReference type="EC" id="5.4.99.-" evidence="4"/>
<dbReference type="GO" id="GO:0140098">
    <property type="term" value="F:catalytic activity, acting on RNA"/>
    <property type="evidence" value="ECO:0007669"/>
    <property type="project" value="UniProtKB-ARBA"/>
</dbReference>
<dbReference type="InterPro" id="IPR042092">
    <property type="entry name" value="PsdUridine_s_RsuA/RluB/E/F_cat"/>
</dbReference>
<keyword evidence="2 4" id="KW-0413">Isomerase</keyword>
<dbReference type="Gene3D" id="3.30.70.580">
    <property type="entry name" value="Pseudouridine synthase I, catalytic domain, N-terminal subdomain"/>
    <property type="match status" value="1"/>
</dbReference>
<dbReference type="InterPro" id="IPR006145">
    <property type="entry name" value="PsdUridine_synth_RsuA/RluA"/>
</dbReference>
<dbReference type="GO" id="GO:0009982">
    <property type="term" value="F:pseudouridine synthase activity"/>
    <property type="evidence" value="ECO:0007669"/>
    <property type="project" value="InterPro"/>
</dbReference>
<dbReference type="Gene3D" id="3.10.290.10">
    <property type="entry name" value="RNA-binding S4 domain"/>
    <property type="match status" value="1"/>
</dbReference>
<dbReference type="CDD" id="cd00165">
    <property type="entry name" value="S4"/>
    <property type="match status" value="1"/>
</dbReference>
<sequence>MIKYRLAHYLAQCDVASRRQCARMIQAQRVCINGVLARHNDHVFVANEHQQAVDHLGHLLSITVDGQALLPVSQKVYWLYHKPVGIDCRLLPDDPSSLLHQLPVSPRVYPAGRLDKDSRGLLLLTNDGDLTQRLMHPDFQHTKTYLVTVNKPFDSQFILQMAAGVSYQVANKSITTLPCKALQVAENKFEIVLTQGLNRQIRRMCLALGFRVTDLFRVAIAGVELGLLEQTKRRPVTAAELAMLNQFN</sequence>
<dbReference type="InterPro" id="IPR050343">
    <property type="entry name" value="RsuA_PseudoU_synthase"/>
</dbReference>
<dbReference type="Pfam" id="PF00849">
    <property type="entry name" value="PseudoU_synth_2"/>
    <property type="match status" value="1"/>
</dbReference>
<organism evidence="6 7">
    <name type="scientific">Shewanella aestuarii</name>
    <dbReference type="NCBI Taxonomy" id="1028752"/>
    <lineage>
        <taxon>Bacteria</taxon>
        <taxon>Pseudomonadati</taxon>
        <taxon>Pseudomonadota</taxon>
        <taxon>Gammaproteobacteria</taxon>
        <taxon>Alteromonadales</taxon>
        <taxon>Shewanellaceae</taxon>
        <taxon>Shewanella</taxon>
    </lineage>
</organism>
<dbReference type="GO" id="GO:0006364">
    <property type="term" value="P:rRNA processing"/>
    <property type="evidence" value="ECO:0007669"/>
    <property type="project" value="UniProtKB-ARBA"/>
</dbReference>
<feature type="domain" description="Pseudouridine synthase RsuA/RluA-like" evidence="5">
    <location>
        <begin position="77"/>
        <end position="206"/>
    </location>
</feature>
<dbReference type="GO" id="GO:0001522">
    <property type="term" value="P:pseudouridine synthesis"/>
    <property type="evidence" value="ECO:0007669"/>
    <property type="project" value="InterPro"/>
</dbReference>
<dbReference type="PROSITE" id="PS50889">
    <property type="entry name" value="S4"/>
    <property type="match status" value="1"/>
</dbReference>
<dbReference type="PANTHER" id="PTHR47683">
    <property type="entry name" value="PSEUDOURIDINE SYNTHASE FAMILY PROTEIN-RELATED"/>
    <property type="match status" value="1"/>
</dbReference>
<evidence type="ECO:0000256" key="1">
    <source>
        <dbReference type="ARBA" id="ARBA00008348"/>
    </source>
</evidence>
<keyword evidence="7" id="KW-1185">Reference proteome</keyword>
<proteinExistence type="inferred from homology"/>
<dbReference type="SUPFAM" id="SSF55174">
    <property type="entry name" value="Alpha-L RNA-binding motif"/>
    <property type="match status" value="1"/>
</dbReference>
<keyword evidence="3" id="KW-0694">RNA-binding</keyword>
<dbReference type="Gene3D" id="3.30.70.1560">
    <property type="entry name" value="Alpha-L RNA-binding motif"/>
    <property type="match status" value="1"/>
</dbReference>
<dbReference type="NCBIfam" id="TIGR00093">
    <property type="entry name" value="pseudouridine synthase"/>
    <property type="match status" value="1"/>
</dbReference>
<dbReference type="InterPro" id="IPR036986">
    <property type="entry name" value="S4_RNA-bd_sf"/>
</dbReference>
<evidence type="ECO:0000313" key="6">
    <source>
        <dbReference type="EMBL" id="QIR13560.1"/>
    </source>
</evidence>
<dbReference type="PROSITE" id="PS01149">
    <property type="entry name" value="PSI_RSU"/>
    <property type="match status" value="1"/>
</dbReference>
<dbReference type="Proteomes" id="UP000502608">
    <property type="component" value="Chromosome"/>
</dbReference>
<gene>
    <name evidence="6" type="ORF">HBH39_02755</name>
</gene>
<dbReference type="AlphaFoldDB" id="A0A6G9QGB4"/>
<dbReference type="InterPro" id="IPR020103">
    <property type="entry name" value="PsdUridine_synth_cat_dom_sf"/>
</dbReference>
<dbReference type="EMBL" id="CP050313">
    <property type="protein sequence ID" value="QIR13560.1"/>
    <property type="molecule type" value="Genomic_DNA"/>
</dbReference>
<dbReference type="GO" id="GO:0003723">
    <property type="term" value="F:RNA binding"/>
    <property type="evidence" value="ECO:0007669"/>
    <property type="project" value="UniProtKB-KW"/>
</dbReference>
<evidence type="ECO:0000313" key="7">
    <source>
        <dbReference type="Proteomes" id="UP000502608"/>
    </source>
</evidence>
<dbReference type="KEGG" id="saes:HBH39_02755"/>
<dbReference type="InterPro" id="IPR018496">
    <property type="entry name" value="PsdUridine_synth_RsuA/RluB_CS"/>
</dbReference>
<dbReference type="SUPFAM" id="SSF55120">
    <property type="entry name" value="Pseudouridine synthase"/>
    <property type="match status" value="1"/>
</dbReference>
<evidence type="ECO:0000259" key="5">
    <source>
        <dbReference type="Pfam" id="PF00849"/>
    </source>
</evidence>
<evidence type="ECO:0000256" key="2">
    <source>
        <dbReference type="ARBA" id="ARBA00023235"/>
    </source>
</evidence>
<name>A0A6G9QGB4_9GAMM</name>
<accession>A0A6G9QGB4</accession>
<dbReference type="InterPro" id="IPR020094">
    <property type="entry name" value="TruA/RsuA/RluB/E/F_N"/>
</dbReference>